<keyword evidence="3" id="KW-1185">Reference proteome</keyword>
<keyword evidence="1" id="KW-0812">Transmembrane</keyword>
<protein>
    <submittedName>
        <fullName evidence="2">Uncharacterized protein</fullName>
    </submittedName>
</protein>
<keyword evidence="1" id="KW-0472">Membrane</keyword>
<dbReference type="AlphaFoldDB" id="A0A4S3B7X9"/>
<evidence type="ECO:0000313" key="3">
    <source>
        <dbReference type="Proteomes" id="UP000310506"/>
    </source>
</evidence>
<feature type="transmembrane region" description="Helical" evidence="1">
    <location>
        <begin position="233"/>
        <end position="253"/>
    </location>
</feature>
<sequence length="287" mass="31953">MLTNLFDASFEQSQQLVKKSILDNGAAKVGSMASSRFSKRLIGFVLMTAVFGTLAFTFAVIMPEHIAFVKASDVRAISIESAHLIGKIGVALKPVFIICFALYLLVGLFNLLPAKNYPRRLAYGSVHIFTFMLLAMVTALPFAIGLAIDGSGILGTFIQLIAGIYLISELAKEKKQECLDILNKIPPKKLYEQEGVFTRNKKVLIISAIFVFIAIINRLTFNISPFLPTKASFLGLVYGWSLILVVIILGFALTSPIKGYLETYYFNKYAEEYYDLFEKRDGERISK</sequence>
<organism evidence="2 3">
    <name type="scientific">Vagococcus silagei</name>
    <dbReference type="NCBI Taxonomy" id="2508885"/>
    <lineage>
        <taxon>Bacteria</taxon>
        <taxon>Bacillati</taxon>
        <taxon>Bacillota</taxon>
        <taxon>Bacilli</taxon>
        <taxon>Lactobacillales</taxon>
        <taxon>Enterococcaceae</taxon>
        <taxon>Vagococcus</taxon>
    </lineage>
</organism>
<dbReference type="Proteomes" id="UP000310506">
    <property type="component" value="Unassembled WGS sequence"/>
</dbReference>
<reference evidence="2 3" key="1">
    <citation type="submission" date="2019-01" db="EMBL/GenBank/DDBJ databases">
        <title>Vagococcus silagei sp. nov. isolated from brewer's grain.</title>
        <authorList>
            <person name="Guu J.-R."/>
        </authorList>
    </citation>
    <scope>NUCLEOTIDE SEQUENCE [LARGE SCALE GENOMIC DNA]</scope>
    <source>
        <strain evidence="2 3">2B-2</strain>
    </source>
</reference>
<feature type="transmembrane region" description="Helical" evidence="1">
    <location>
        <begin position="150"/>
        <end position="167"/>
    </location>
</feature>
<dbReference type="EMBL" id="SDGV01000004">
    <property type="protein sequence ID" value="THB62083.1"/>
    <property type="molecule type" value="Genomic_DNA"/>
</dbReference>
<proteinExistence type="predicted"/>
<feature type="transmembrane region" description="Helical" evidence="1">
    <location>
        <begin position="82"/>
        <end position="109"/>
    </location>
</feature>
<name>A0A4S3B7X9_9ENTE</name>
<feature type="transmembrane region" description="Helical" evidence="1">
    <location>
        <begin position="41"/>
        <end position="62"/>
    </location>
</feature>
<dbReference type="RefSeq" id="WP_136136083.1">
    <property type="nucleotide sequence ID" value="NZ_SDGV01000004.1"/>
</dbReference>
<keyword evidence="1" id="KW-1133">Transmembrane helix</keyword>
<evidence type="ECO:0000256" key="1">
    <source>
        <dbReference type="SAM" id="Phobius"/>
    </source>
</evidence>
<evidence type="ECO:0000313" key="2">
    <source>
        <dbReference type="EMBL" id="THB62083.1"/>
    </source>
</evidence>
<comment type="caution">
    <text evidence="2">The sequence shown here is derived from an EMBL/GenBank/DDBJ whole genome shotgun (WGS) entry which is preliminary data.</text>
</comment>
<feature type="transmembrane region" description="Helical" evidence="1">
    <location>
        <begin position="203"/>
        <end position="221"/>
    </location>
</feature>
<accession>A0A4S3B7X9</accession>
<gene>
    <name evidence="2" type="ORF">ESZ54_02435</name>
</gene>
<feature type="transmembrane region" description="Helical" evidence="1">
    <location>
        <begin position="121"/>
        <end position="144"/>
    </location>
</feature>